<reference evidence="1 2" key="1">
    <citation type="journal article" date="2019" name="Int. J. Syst. Evol. Microbiol.">
        <title>The Global Catalogue of Microorganisms (GCM) 10K type strain sequencing project: providing services to taxonomists for standard genome sequencing and annotation.</title>
        <authorList>
            <consortium name="The Broad Institute Genomics Platform"/>
            <consortium name="The Broad Institute Genome Sequencing Center for Infectious Disease"/>
            <person name="Wu L."/>
            <person name="Ma J."/>
        </authorList>
    </citation>
    <scope>NUCLEOTIDE SEQUENCE [LARGE SCALE GENOMIC DNA]</scope>
    <source>
        <strain evidence="1 2">JCM 14560</strain>
    </source>
</reference>
<dbReference type="Proteomes" id="UP001422759">
    <property type="component" value="Unassembled WGS sequence"/>
</dbReference>
<dbReference type="EMBL" id="BAAANT010000103">
    <property type="protein sequence ID" value="GAA1501495.1"/>
    <property type="molecule type" value="Genomic_DNA"/>
</dbReference>
<gene>
    <name evidence="1" type="ORF">GCM10009760_64360</name>
</gene>
<sequence length="168" mass="16962">MAQGILDAVKPLAKSIPGGAKLPTAVPGSVPDRKISVDLYLKGGGLSGVSFDLAQLEEKAGPDVHLPVKVTFGQDVAPLVAPTGATEFGLSDITGMMGMLTKNINIASGLGQGTPGLPGGTGKAAPLTDAQLKELAAGSGMPEDKIKLLNQSGLGYEELKALMNANKS</sequence>
<organism evidence="1 2">
    <name type="scientific">Kitasatospora kazusensis</name>
    <dbReference type="NCBI Taxonomy" id="407974"/>
    <lineage>
        <taxon>Bacteria</taxon>
        <taxon>Bacillati</taxon>
        <taxon>Actinomycetota</taxon>
        <taxon>Actinomycetes</taxon>
        <taxon>Kitasatosporales</taxon>
        <taxon>Streptomycetaceae</taxon>
        <taxon>Kitasatospora</taxon>
    </lineage>
</organism>
<protein>
    <submittedName>
        <fullName evidence="1">Uncharacterized protein</fullName>
    </submittedName>
</protein>
<dbReference type="RefSeq" id="WP_344469824.1">
    <property type="nucleotide sequence ID" value="NZ_BAAANT010000103.1"/>
</dbReference>
<evidence type="ECO:0000313" key="2">
    <source>
        <dbReference type="Proteomes" id="UP001422759"/>
    </source>
</evidence>
<keyword evidence="2" id="KW-1185">Reference proteome</keyword>
<evidence type="ECO:0000313" key="1">
    <source>
        <dbReference type="EMBL" id="GAA1501495.1"/>
    </source>
</evidence>
<proteinExistence type="predicted"/>
<comment type="caution">
    <text evidence="1">The sequence shown here is derived from an EMBL/GenBank/DDBJ whole genome shotgun (WGS) entry which is preliminary data.</text>
</comment>
<accession>A0ABN1ZNL9</accession>
<name>A0ABN1ZNL9_9ACTN</name>